<organism evidence="2 3">
    <name type="scientific">Pseudomonas baetica</name>
    <dbReference type="NCBI Taxonomy" id="674054"/>
    <lineage>
        <taxon>Bacteria</taxon>
        <taxon>Pseudomonadati</taxon>
        <taxon>Pseudomonadota</taxon>
        <taxon>Gammaproteobacteria</taxon>
        <taxon>Pseudomonadales</taxon>
        <taxon>Pseudomonadaceae</taxon>
        <taxon>Pseudomonas</taxon>
    </lineage>
</organism>
<dbReference type="Pfam" id="PF02368">
    <property type="entry name" value="Big_2"/>
    <property type="match status" value="1"/>
</dbReference>
<dbReference type="EMBL" id="PHHE01000001">
    <property type="protein sequence ID" value="PKA67706.1"/>
    <property type="molecule type" value="Genomic_DNA"/>
</dbReference>
<dbReference type="RefSeq" id="WP_100845308.1">
    <property type="nucleotide sequence ID" value="NZ_PHHE01000001.1"/>
</dbReference>
<dbReference type="InterPro" id="IPR008964">
    <property type="entry name" value="Invasin/intimin_cell_adhesion"/>
</dbReference>
<accession>A0ABX4PU77</accession>
<dbReference type="Proteomes" id="UP000232455">
    <property type="component" value="Unassembled WGS sequence"/>
</dbReference>
<evidence type="ECO:0000259" key="1">
    <source>
        <dbReference type="Pfam" id="PF02368"/>
    </source>
</evidence>
<sequence length="649" mass="70474">MEINDSTLDVVFDLFPLFVPGSLQPIKPPERANVGVPRPLYNDKPAGLLCVADPLTEMQLSNQVVEAYDSVDLHVNGHPTPVDSTTIQPGDEQKRISLNVPHGHFIHGVNRLHYQVRRLSGNVERSRDLLLLYHLRGPVNLTLVIPDDVVTNGVSAERAKQGVLFTFTYNPVQPYDEVRLRMGNELFTLEVSDPPTPVTMTLYTADFEKVGEGLSEVDFVVVDQLGHTAISASTTLDIHLTQDEPLLAPTLVKPAVSPIDVPAYPEGVTVQIEHPGALPDDWAQLVEVNPPDGTPPYPLEKFDTNNRVNTVLTQAFLEARQGTEISFQWILNPNGGQAEKSPVLKLSISKIAYVPPTIDSLKGLPSNVEIHDGTSTPETTFVLVGKGHAGKNIELLDANVLKATILVPDSGEWTCTLRAQTLGNHRYKVKALYGSGAESTQRTLTIRSPLSIDSSLMVLDGVKFHQSYGLSTREVPRNTGIRQATGGVPGITYRSSNPAIAHVSNTGKVSGLRSGTANIIAKDGTGAEVSFPVRVSNIYTLILGPITDRMNFDQLHSWGVARGGVVLPGAVDAGPVIRAFEANFSNYHQFFRQATTGMDPRYRVVYQTPTQQRLVAGHYITPGGNLSAIAWGPEGIRGFEGPAFTLIPS</sequence>
<proteinExistence type="predicted"/>
<keyword evidence="3" id="KW-1185">Reference proteome</keyword>
<dbReference type="InterPro" id="IPR013783">
    <property type="entry name" value="Ig-like_fold"/>
</dbReference>
<dbReference type="InterPro" id="IPR003343">
    <property type="entry name" value="Big_2"/>
</dbReference>
<feature type="domain" description="BIG2" evidence="1">
    <location>
        <begin position="491"/>
        <end position="527"/>
    </location>
</feature>
<gene>
    <name evidence="2" type="ORF">ATI02_0412</name>
</gene>
<protein>
    <submittedName>
        <fullName evidence="2">Ig-like protein group 2</fullName>
    </submittedName>
</protein>
<dbReference type="Gene3D" id="2.60.40.10">
    <property type="entry name" value="Immunoglobulins"/>
    <property type="match status" value="1"/>
</dbReference>
<dbReference type="SUPFAM" id="SSF49373">
    <property type="entry name" value="Invasin/intimin cell-adhesion fragments"/>
    <property type="match status" value="1"/>
</dbReference>
<dbReference type="Gene3D" id="2.60.40.1080">
    <property type="match status" value="1"/>
</dbReference>
<comment type="caution">
    <text evidence="2">The sequence shown here is derived from an EMBL/GenBank/DDBJ whole genome shotgun (WGS) entry which is preliminary data.</text>
</comment>
<name>A0ABX4PU77_9PSED</name>
<evidence type="ECO:0000313" key="3">
    <source>
        <dbReference type="Proteomes" id="UP000232455"/>
    </source>
</evidence>
<reference evidence="2 3" key="1">
    <citation type="submission" date="2017-11" db="EMBL/GenBank/DDBJ databases">
        <title>Genome sequencing of a diverse group of Pseudomonas species.</title>
        <authorList>
            <person name="Loper J."/>
        </authorList>
    </citation>
    <scope>NUCLEOTIDE SEQUENCE [LARGE SCALE GENOMIC DNA]</scope>
    <source>
        <strain evidence="2 3">LMG 25716</strain>
    </source>
</reference>
<evidence type="ECO:0000313" key="2">
    <source>
        <dbReference type="EMBL" id="PKA67706.1"/>
    </source>
</evidence>